<dbReference type="InterPro" id="IPR012338">
    <property type="entry name" value="Beta-lactam/transpept-like"/>
</dbReference>
<keyword evidence="7" id="KW-0732">Signal</keyword>
<comment type="catalytic activity">
    <reaction evidence="6">
        <text>Preferential cleavage: (Ac)2-L-Lys-D-Ala-|-D-Ala. Also transpeptidation of peptidyl-alanyl moieties that are N-acyl substituents of D-alanine.</text>
        <dbReference type="EC" id="3.4.16.4"/>
    </reaction>
</comment>
<dbReference type="InterPro" id="IPR036138">
    <property type="entry name" value="PBP_dimer_sf"/>
</dbReference>
<dbReference type="Pfam" id="PF05223">
    <property type="entry name" value="MecA_N"/>
    <property type="match status" value="1"/>
</dbReference>
<gene>
    <name evidence="11" type="ORF">MUO15_05955</name>
</gene>
<name>A0ABY4HHX7_9BACI</name>
<dbReference type="Gene3D" id="3.10.450.100">
    <property type="entry name" value="NTF2-like, domain 1"/>
    <property type="match status" value="1"/>
</dbReference>
<dbReference type="Gene3D" id="3.40.710.10">
    <property type="entry name" value="DD-peptidase/beta-lactamase superfamily"/>
    <property type="match status" value="1"/>
</dbReference>
<feature type="domain" description="NTF2-like N-terminal transpeptidase" evidence="10">
    <location>
        <begin position="24"/>
        <end position="147"/>
    </location>
</feature>
<dbReference type="SUPFAM" id="SSF56519">
    <property type="entry name" value="Penicillin binding protein dimerisation domain"/>
    <property type="match status" value="1"/>
</dbReference>
<dbReference type="Pfam" id="PF00905">
    <property type="entry name" value="Transpeptidase"/>
    <property type="match status" value="1"/>
</dbReference>
<feature type="chain" id="PRO_5046918655" description="serine-type D-Ala-D-Ala carboxypeptidase" evidence="7">
    <location>
        <begin position="18"/>
        <end position="671"/>
    </location>
</feature>
<proteinExistence type="inferred from homology"/>
<feature type="domain" description="Penicillin-binding protein transpeptidase" evidence="8">
    <location>
        <begin position="358"/>
        <end position="666"/>
    </location>
</feature>
<evidence type="ECO:0000256" key="5">
    <source>
        <dbReference type="ARBA" id="ARBA00023136"/>
    </source>
</evidence>
<keyword evidence="5" id="KW-0472">Membrane</keyword>
<dbReference type="Proteomes" id="UP000830326">
    <property type="component" value="Chromosome"/>
</dbReference>
<evidence type="ECO:0000256" key="3">
    <source>
        <dbReference type="ARBA" id="ARBA00007171"/>
    </source>
</evidence>
<evidence type="ECO:0000313" key="12">
    <source>
        <dbReference type="Proteomes" id="UP000830326"/>
    </source>
</evidence>
<dbReference type="PROSITE" id="PS51257">
    <property type="entry name" value="PROKAR_LIPOPROTEIN"/>
    <property type="match status" value="1"/>
</dbReference>
<evidence type="ECO:0000256" key="4">
    <source>
        <dbReference type="ARBA" id="ARBA00012448"/>
    </source>
</evidence>
<feature type="signal peptide" evidence="7">
    <location>
        <begin position="1"/>
        <end position="17"/>
    </location>
</feature>
<organism evidence="11 12">
    <name type="scientific">Halobacillus amylolyticus</name>
    <dbReference type="NCBI Taxonomy" id="2932259"/>
    <lineage>
        <taxon>Bacteria</taxon>
        <taxon>Bacillati</taxon>
        <taxon>Bacillota</taxon>
        <taxon>Bacilli</taxon>
        <taxon>Bacillales</taxon>
        <taxon>Bacillaceae</taxon>
        <taxon>Halobacillus</taxon>
    </lineage>
</organism>
<reference evidence="11" key="1">
    <citation type="submission" date="2022-04" db="EMBL/GenBank/DDBJ databases">
        <title>Halobacillus sp. isolated from saltern.</title>
        <authorList>
            <person name="Won M."/>
            <person name="Lee C.-M."/>
            <person name="Woen H.-Y."/>
            <person name="Kwon S.-W."/>
        </authorList>
    </citation>
    <scope>NUCLEOTIDE SEQUENCE</scope>
    <source>
        <strain evidence="11">SSHM10-5</strain>
    </source>
</reference>
<sequence>MKKALLLLFSIVFTLLAGCSDQPNPETTFKNYMKAWENQEYEKMYQLLGESSQKQITKDKFVERYQSIYQGIQMDKLSITYNLPDEETEYEKGDTPSFDFDVSMETLAGPIEFSHQANLTFEENDESKAWVMYWDPSMIFAGMEQGDIISAQVIKPERGEIFDVNGQGLAVNGTVISVGLVPDWMEDDREQVKEKLAELLNLSVELIDEKLNQSWVQATSFVPLVSIPRDNQELIEKIRPLKGTKFQEKSARVYPLGKAAAHLTGYVGSIQADQLKKLKDKGYISTSKIGHTGLESVLEEKLRGTAGGKVSIVDAEGNQREVLAEQGAVDGEDVNLTINADVQQSIYNQLKGDAGSSAAIHPQTGQVKALVSTPAYDPNEFILGMTSERYSELKNNPQKPLTNRFNSTYAPGSTFKPITAAIGLETGTIDPSEEMSIPERSFSKEGWGDYSVTRVESANIDKKVTLRDALVRSDNIYFARTILEIGGEAFLEEASDFGFSEDIPFTYPITASQITGEDGFGKEIALADTGYGQGEVEMSTLHLALTYTPFITNGKLLDPVMIKGEEASVAWQENVVSEDTATILRENLTEVVNNPEGSGYEPQIEGLSLAGKTGTAELKKSQDVEGQENGWFIAWNTNDPRLLVSMMIEDVEGGSSYVVPKVKNVFKEQLQ</sequence>
<dbReference type="SUPFAM" id="SSF56601">
    <property type="entry name" value="beta-lactamase/transpeptidase-like"/>
    <property type="match status" value="1"/>
</dbReference>
<comment type="pathway">
    <text evidence="2">Cell wall biogenesis; peptidoglycan biosynthesis.</text>
</comment>
<dbReference type="InterPro" id="IPR050515">
    <property type="entry name" value="Beta-lactam/transpept"/>
</dbReference>
<evidence type="ECO:0000259" key="10">
    <source>
        <dbReference type="Pfam" id="PF05223"/>
    </source>
</evidence>
<keyword evidence="12" id="KW-1185">Reference proteome</keyword>
<evidence type="ECO:0000256" key="7">
    <source>
        <dbReference type="SAM" id="SignalP"/>
    </source>
</evidence>
<comment type="similarity">
    <text evidence="3">Belongs to the transpeptidase family.</text>
</comment>
<evidence type="ECO:0000256" key="2">
    <source>
        <dbReference type="ARBA" id="ARBA00004752"/>
    </source>
</evidence>
<dbReference type="InterPro" id="IPR007887">
    <property type="entry name" value="MecA_N"/>
</dbReference>
<feature type="domain" description="Penicillin-binding protein dimerisation" evidence="9">
    <location>
        <begin position="154"/>
        <end position="321"/>
    </location>
</feature>
<evidence type="ECO:0000256" key="1">
    <source>
        <dbReference type="ARBA" id="ARBA00004370"/>
    </source>
</evidence>
<dbReference type="InterPro" id="IPR032710">
    <property type="entry name" value="NTF2-like_dom_sf"/>
</dbReference>
<evidence type="ECO:0000259" key="9">
    <source>
        <dbReference type="Pfam" id="PF03717"/>
    </source>
</evidence>
<dbReference type="EC" id="3.4.16.4" evidence="4"/>
<dbReference type="InterPro" id="IPR005311">
    <property type="entry name" value="PBP_dimer"/>
</dbReference>
<dbReference type="SUPFAM" id="SSF54427">
    <property type="entry name" value="NTF2-like"/>
    <property type="match status" value="1"/>
</dbReference>
<dbReference type="Gene3D" id="3.90.1310.10">
    <property type="entry name" value="Penicillin-binding protein 2a (Domain 2)"/>
    <property type="match status" value="1"/>
</dbReference>
<dbReference type="PANTHER" id="PTHR30627">
    <property type="entry name" value="PEPTIDOGLYCAN D,D-TRANSPEPTIDASE"/>
    <property type="match status" value="1"/>
</dbReference>
<dbReference type="EMBL" id="CP095075">
    <property type="protein sequence ID" value="UOR13040.1"/>
    <property type="molecule type" value="Genomic_DNA"/>
</dbReference>
<dbReference type="Gene3D" id="3.30.1390.30">
    <property type="entry name" value="Penicillin-binding protein 2a, domain 3"/>
    <property type="match status" value="1"/>
</dbReference>
<evidence type="ECO:0000256" key="6">
    <source>
        <dbReference type="ARBA" id="ARBA00034000"/>
    </source>
</evidence>
<protein>
    <recommendedName>
        <fullName evidence="4">serine-type D-Ala-D-Ala carboxypeptidase</fullName>
        <ecNumber evidence="4">3.4.16.4</ecNumber>
    </recommendedName>
</protein>
<dbReference type="InterPro" id="IPR001460">
    <property type="entry name" value="PCN-bd_Tpept"/>
</dbReference>
<dbReference type="RefSeq" id="WP_245034329.1">
    <property type="nucleotide sequence ID" value="NZ_CP095075.1"/>
</dbReference>
<comment type="subcellular location">
    <subcellularLocation>
        <location evidence="1">Membrane</location>
    </subcellularLocation>
</comment>
<evidence type="ECO:0000259" key="8">
    <source>
        <dbReference type="Pfam" id="PF00905"/>
    </source>
</evidence>
<accession>A0ABY4HHX7</accession>
<evidence type="ECO:0000313" key="11">
    <source>
        <dbReference type="EMBL" id="UOR13040.1"/>
    </source>
</evidence>
<dbReference type="PANTHER" id="PTHR30627:SF25">
    <property type="entry name" value="PENICILLIN-BINDING PROTEIN 3"/>
    <property type="match status" value="1"/>
</dbReference>
<dbReference type="Pfam" id="PF03717">
    <property type="entry name" value="PBP_dimer"/>
    <property type="match status" value="1"/>
</dbReference>